<dbReference type="InterPro" id="IPR008906">
    <property type="entry name" value="HATC_C_dom"/>
</dbReference>
<evidence type="ECO:0000256" key="6">
    <source>
        <dbReference type="SAM" id="MobiDB-lite"/>
    </source>
</evidence>
<sequence>MLKSYSLPADSETTIDSDPKPKHGNELKQYVNEETESSNCDPTDILSYWDQRLSIPATSAGSERAFNTGKDCIAIARMSLNSETVEALICLRSWFRPKAGLINEIDSRSHNLTEFDIENIDE</sequence>
<evidence type="ECO:0000256" key="4">
    <source>
        <dbReference type="ARBA" id="ARBA00022833"/>
    </source>
</evidence>
<dbReference type="EMBL" id="JAOYFB010000001">
    <property type="protein sequence ID" value="KAK4004343.1"/>
    <property type="molecule type" value="Genomic_DNA"/>
</dbReference>
<dbReference type="PANTHER" id="PTHR46481:SF10">
    <property type="entry name" value="ZINC FINGER BED DOMAIN-CONTAINING PROTEIN 39"/>
    <property type="match status" value="1"/>
</dbReference>
<evidence type="ECO:0000256" key="3">
    <source>
        <dbReference type="ARBA" id="ARBA00022771"/>
    </source>
</evidence>
<accession>A0ABQ9YUJ4</accession>
<evidence type="ECO:0000259" key="7">
    <source>
        <dbReference type="Pfam" id="PF05699"/>
    </source>
</evidence>
<dbReference type="Proteomes" id="UP001234178">
    <property type="component" value="Unassembled WGS sequence"/>
</dbReference>
<dbReference type="InterPro" id="IPR052035">
    <property type="entry name" value="ZnF_BED_domain_contain"/>
</dbReference>
<evidence type="ECO:0000256" key="5">
    <source>
        <dbReference type="ARBA" id="ARBA00023242"/>
    </source>
</evidence>
<comment type="caution">
    <text evidence="8">The sequence shown here is derived from an EMBL/GenBank/DDBJ whole genome shotgun (WGS) entry which is preliminary data.</text>
</comment>
<evidence type="ECO:0000313" key="9">
    <source>
        <dbReference type="Proteomes" id="UP001234178"/>
    </source>
</evidence>
<dbReference type="InterPro" id="IPR012337">
    <property type="entry name" value="RNaseH-like_sf"/>
</dbReference>
<protein>
    <recommendedName>
        <fullName evidence="7">HAT C-terminal dimerisation domain-containing protein</fullName>
    </recommendedName>
</protein>
<keyword evidence="4" id="KW-0862">Zinc</keyword>
<dbReference type="Pfam" id="PF05699">
    <property type="entry name" value="Dimer_Tnp_hAT"/>
    <property type="match status" value="1"/>
</dbReference>
<name>A0ABQ9YUJ4_9CRUS</name>
<reference evidence="8 9" key="1">
    <citation type="journal article" date="2023" name="Nucleic Acids Res.">
        <title>The hologenome of Daphnia magna reveals possible DNA methylation and microbiome-mediated evolution of the host genome.</title>
        <authorList>
            <person name="Chaturvedi A."/>
            <person name="Li X."/>
            <person name="Dhandapani V."/>
            <person name="Marshall H."/>
            <person name="Kissane S."/>
            <person name="Cuenca-Cambronero M."/>
            <person name="Asole G."/>
            <person name="Calvet F."/>
            <person name="Ruiz-Romero M."/>
            <person name="Marangio P."/>
            <person name="Guigo R."/>
            <person name="Rago D."/>
            <person name="Mirbahai L."/>
            <person name="Eastwood N."/>
            <person name="Colbourne J.K."/>
            <person name="Zhou J."/>
            <person name="Mallon E."/>
            <person name="Orsini L."/>
        </authorList>
    </citation>
    <scope>NUCLEOTIDE SEQUENCE [LARGE SCALE GENOMIC DNA]</scope>
    <source>
        <strain evidence="8">LRV0_1</strain>
    </source>
</reference>
<comment type="subcellular location">
    <subcellularLocation>
        <location evidence="1">Nucleus</location>
    </subcellularLocation>
</comment>
<organism evidence="8 9">
    <name type="scientific">Daphnia magna</name>
    <dbReference type="NCBI Taxonomy" id="35525"/>
    <lineage>
        <taxon>Eukaryota</taxon>
        <taxon>Metazoa</taxon>
        <taxon>Ecdysozoa</taxon>
        <taxon>Arthropoda</taxon>
        <taxon>Crustacea</taxon>
        <taxon>Branchiopoda</taxon>
        <taxon>Diplostraca</taxon>
        <taxon>Cladocera</taxon>
        <taxon>Anomopoda</taxon>
        <taxon>Daphniidae</taxon>
        <taxon>Daphnia</taxon>
    </lineage>
</organism>
<evidence type="ECO:0000256" key="1">
    <source>
        <dbReference type="ARBA" id="ARBA00004123"/>
    </source>
</evidence>
<proteinExistence type="predicted"/>
<keyword evidence="5" id="KW-0539">Nucleus</keyword>
<evidence type="ECO:0000313" key="8">
    <source>
        <dbReference type="EMBL" id="KAK4004343.1"/>
    </source>
</evidence>
<dbReference type="SUPFAM" id="SSF53098">
    <property type="entry name" value="Ribonuclease H-like"/>
    <property type="match status" value="1"/>
</dbReference>
<evidence type="ECO:0000256" key="2">
    <source>
        <dbReference type="ARBA" id="ARBA00022723"/>
    </source>
</evidence>
<keyword evidence="3" id="KW-0863">Zinc-finger</keyword>
<dbReference type="PANTHER" id="PTHR46481">
    <property type="entry name" value="ZINC FINGER BED DOMAIN-CONTAINING PROTEIN 4"/>
    <property type="match status" value="1"/>
</dbReference>
<gene>
    <name evidence="8" type="ORF">OUZ56_006081</name>
</gene>
<keyword evidence="9" id="KW-1185">Reference proteome</keyword>
<keyword evidence="2" id="KW-0479">Metal-binding</keyword>
<feature type="region of interest" description="Disordered" evidence="6">
    <location>
        <begin position="1"/>
        <end position="25"/>
    </location>
</feature>
<feature type="domain" description="HAT C-terminal dimerisation" evidence="7">
    <location>
        <begin position="53"/>
        <end position="95"/>
    </location>
</feature>